<keyword evidence="2" id="KW-1185">Reference proteome</keyword>
<dbReference type="Proteomes" id="UP000556329">
    <property type="component" value="Unassembled WGS sequence"/>
</dbReference>
<protein>
    <submittedName>
        <fullName evidence="1">Uncharacterized protein</fullName>
    </submittedName>
</protein>
<reference evidence="1 2" key="1">
    <citation type="submission" date="2020-08" db="EMBL/GenBank/DDBJ databases">
        <title>Genomic Encyclopedia of Type Strains, Phase IV (KMG-IV): sequencing the most valuable type-strain genomes for metagenomic binning, comparative biology and taxonomic classification.</title>
        <authorList>
            <person name="Goeker M."/>
        </authorList>
    </citation>
    <scope>NUCLEOTIDE SEQUENCE [LARGE SCALE GENOMIC DNA]</scope>
    <source>
        <strain evidence="1 2">DSM 100039</strain>
    </source>
</reference>
<evidence type="ECO:0000313" key="1">
    <source>
        <dbReference type="EMBL" id="MBB6413984.1"/>
    </source>
</evidence>
<accession>A0A841PF85</accession>
<sequence length="37" mass="4433">MTRWRRLVRDYEQRIDVSHAMILVAMGGNLIRRNAHP</sequence>
<comment type="caution">
    <text evidence="1">The sequence shown here is derived from an EMBL/GenBank/DDBJ whole genome shotgun (WGS) entry which is preliminary data.</text>
</comment>
<name>A0A841PF85_9HYPH</name>
<dbReference type="AlphaFoldDB" id="A0A841PF85"/>
<evidence type="ECO:0000313" key="2">
    <source>
        <dbReference type="Proteomes" id="UP000556329"/>
    </source>
</evidence>
<gene>
    <name evidence="1" type="ORF">HNQ71_006693</name>
</gene>
<proteinExistence type="predicted"/>
<organism evidence="1 2">
    <name type="scientific">Mesorhizobium sangaii</name>
    <dbReference type="NCBI Taxonomy" id="505389"/>
    <lineage>
        <taxon>Bacteria</taxon>
        <taxon>Pseudomonadati</taxon>
        <taxon>Pseudomonadota</taxon>
        <taxon>Alphaproteobacteria</taxon>
        <taxon>Hyphomicrobiales</taxon>
        <taxon>Phyllobacteriaceae</taxon>
        <taxon>Mesorhizobium</taxon>
    </lineage>
</organism>
<dbReference type="EMBL" id="JACHEF010000012">
    <property type="protein sequence ID" value="MBB6413984.1"/>
    <property type="molecule type" value="Genomic_DNA"/>
</dbReference>